<dbReference type="OMA" id="MVDIRRM"/>
<organism evidence="2 3">
    <name type="scientific">Coniophora puteana (strain RWD-64-598)</name>
    <name type="common">Brown rot fungus</name>
    <dbReference type="NCBI Taxonomy" id="741705"/>
    <lineage>
        <taxon>Eukaryota</taxon>
        <taxon>Fungi</taxon>
        <taxon>Dikarya</taxon>
        <taxon>Basidiomycota</taxon>
        <taxon>Agaricomycotina</taxon>
        <taxon>Agaricomycetes</taxon>
        <taxon>Agaricomycetidae</taxon>
        <taxon>Boletales</taxon>
        <taxon>Coniophorineae</taxon>
        <taxon>Coniophoraceae</taxon>
        <taxon>Coniophora</taxon>
    </lineage>
</organism>
<evidence type="ECO:0000313" key="2">
    <source>
        <dbReference type="EMBL" id="EIW80457.1"/>
    </source>
</evidence>
<gene>
    <name evidence="2" type="ORF">CONPUDRAFT_82695</name>
</gene>
<dbReference type="KEGG" id="cput:CONPUDRAFT_82695"/>
<evidence type="ECO:0000313" key="3">
    <source>
        <dbReference type="Proteomes" id="UP000053558"/>
    </source>
</evidence>
<evidence type="ECO:0000256" key="1">
    <source>
        <dbReference type="SAM" id="MobiDB-lite"/>
    </source>
</evidence>
<protein>
    <recommendedName>
        <fullName evidence="4">BTB domain-containing protein</fullName>
    </recommendedName>
</protein>
<dbReference type="GeneID" id="19210457"/>
<accession>A0A5M3MN27</accession>
<dbReference type="RefSeq" id="XP_007769404.1">
    <property type="nucleotide sequence ID" value="XM_007771214.1"/>
</dbReference>
<dbReference type="AlphaFoldDB" id="A0A5M3MN27"/>
<comment type="caution">
    <text evidence="2">The sequence shown here is derived from an EMBL/GenBank/DDBJ whole genome shotgun (WGS) entry which is preliminary data.</text>
</comment>
<name>A0A5M3MN27_CONPW</name>
<dbReference type="EMBL" id="JH711579">
    <property type="protein sequence ID" value="EIW80457.1"/>
    <property type="molecule type" value="Genomic_DNA"/>
</dbReference>
<proteinExistence type="predicted"/>
<dbReference type="OrthoDB" id="2593747at2759"/>
<evidence type="ECO:0008006" key="4">
    <source>
        <dbReference type="Google" id="ProtNLM"/>
    </source>
</evidence>
<feature type="region of interest" description="Disordered" evidence="1">
    <location>
        <begin position="230"/>
        <end position="253"/>
    </location>
</feature>
<reference evidence="3" key="1">
    <citation type="journal article" date="2012" name="Science">
        <title>The Paleozoic origin of enzymatic lignin decomposition reconstructed from 31 fungal genomes.</title>
        <authorList>
            <person name="Floudas D."/>
            <person name="Binder M."/>
            <person name="Riley R."/>
            <person name="Barry K."/>
            <person name="Blanchette R.A."/>
            <person name="Henrissat B."/>
            <person name="Martinez A.T."/>
            <person name="Otillar R."/>
            <person name="Spatafora J.W."/>
            <person name="Yadav J.S."/>
            <person name="Aerts A."/>
            <person name="Benoit I."/>
            <person name="Boyd A."/>
            <person name="Carlson A."/>
            <person name="Copeland A."/>
            <person name="Coutinho P.M."/>
            <person name="de Vries R.P."/>
            <person name="Ferreira P."/>
            <person name="Findley K."/>
            <person name="Foster B."/>
            <person name="Gaskell J."/>
            <person name="Glotzer D."/>
            <person name="Gorecki P."/>
            <person name="Heitman J."/>
            <person name="Hesse C."/>
            <person name="Hori C."/>
            <person name="Igarashi K."/>
            <person name="Jurgens J.A."/>
            <person name="Kallen N."/>
            <person name="Kersten P."/>
            <person name="Kohler A."/>
            <person name="Kuees U."/>
            <person name="Kumar T.K.A."/>
            <person name="Kuo A."/>
            <person name="LaButti K."/>
            <person name="Larrondo L.F."/>
            <person name="Lindquist E."/>
            <person name="Ling A."/>
            <person name="Lombard V."/>
            <person name="Lucas S."/>
            <person name="Lundell T."/>
            <person name="Martin R."/>
            <person name="McLaughlin D.J."/>
            <person name="Morgenstern I."/>
            <person name="Morin E."/>
            <person name="Murat C."/>
            <person name="Nagy L.G."/>
            <person name="Nolan M."/>
            <person name="Ohm R.A."/>
            <person name="Patyshakuliyeva A."/>
            <person name="Rokas A."/>
            <person name="Ruiz-Duenas F.J."/>
            <person name="Sabat G."/>
            <person name="Salamov A."/>
            <person name="Samejima M."/>
            <person name="Schmutz J."/>
            <person name="Slot J.C."/>
            <person name="St John F."/>
            <person name="Stenlid J."/>
            <person name="Sun H."/>
            <person name="Sun S."/>
            <person name="Syed K."/>
            <person name="Tsang A."/>
            <person name="Wiebenga A."/>
            <person name="Young D."/>
            <person name="Pisabarro A."/>
            <person name="Eastwood D.C."/>
            <person name="Martin F."/>
            <person name="Cullen D."/>
            <person name="Grigoriev I.V."/>
            <person name="Hibbett D.S."/>
        </authorList>
    </citation>
    <scope>NUCLEOTIDE SEQUENCE [LARGE SCALE GENOMIC DNA]</scope>
    <source>
        <strain evidence="3">RWD-64-598 SS2</strain>
    </source>
</reference>
<dbReference type="Proteomes" id="UP000053558">
    <property type="component" value="Unassembled WGS sequence"/>
</dbReference>
<sequence>MSIGGIKRDSEFYFEDAIFCVENTLVRVPYQTVSEHSHKLLKPFADVSPHGASAMAAPDDQPINLDVSVEEFRQLLKVLFAYRASKDVEGKLPRSVEEWTSVLKLSDMWDMNVIRTFAIQRVSGLKMDPVEKARLAIKYKVSEWLKEAVNDLAKRYNPMTEREVEKLGVKVVLKIAEVRERLVAVSSPWPGTNRGVFGHTTATLSVGRRTAGHLDFSTEIECVFGDLSELGFPGPEKKKKKSKKSKHMKQHDE</sequence>
<keyword evidence="3" id="KW-1185">Reference proteome</keyword>
<feature type="compositionally biased region" description="Basic residues" evidence="1">
    <location>
        <begin position="237"/>
        <end position="253"/>
    </location>
</feature>